<feature type="transmembrane region" description="Helical" evidence="1">
    <location>
        <begin position="24"/>
        <end position="41"/>
    </location>
</feature>
<sequence length="239" mass="24717">MNGPAVAGRGAHGGVDTAMRWDRIAAVAGLLYVALIVATFFTPETPDSGASAQELATSLTENRAGHQLSLLLGFLAGIAFLVFLAGLWSRFRRYEGVGGMMAGLFGLAGAAFAATILVSEGLYLTLVQAAETADASVLPTLATLDYWVGIGTVPAGIAMMIGATGAILSTHALPAWLGYLSGLIAVLLMLTLGAVFETDEETVLVAIGGFGGFLLFMVWALATSVMLLTRSTHREHAVA</sequence>
<dbReference type="InterPro" id="IPR025495">
    <property type="entry name" value="DUF4386"/>
</dbReference>
<proteinExistence type="predicted"/>
<keyword evidence="1" id="KW-0812">Transmembrane</keyword>
<dbReference type="Proteomes" id="UP001597402">
    <property type="component" value="Unassembled WGS sequence"/>
</dbReference>
<feature type="transmembrane region" description="Helical" evidence="1">
    <location>
        <begin position="202"/>
        <end position="228"/>
    </location>
</feature>
<keyword evidence="3" id="KW-1185">Reference proteome</keyword>
<dbReference type="EMBL" id="JBHUHP010000003">
    <property type="protein sequence ID" value="MFD2090810.1"/>
    <property type="molecule type" value="Genomic_DNA"/>
</dbReference>
<feature type="transmembrane region" description="Helical" evidence="1">
    <location>
        <begin position="100"/>
        <end position="126"/>
    </location>
</feature>
<evidence type="ECO:0000256" key="1">
    <source>
        <dbReference type="SAM" id="Phobius"/>
    </source>
</evidence>
<organism evidence="2 3">
    <name type="scientific">Blastococcus deserti</name>
    <dbReference type="NCBI Taxonomy" id="2259033"/>
    <lineage>
        <taxon>Bacteria</taxon>
        <taxon>Bacillati</taxon>
        <taxon>Actinomycetota</taxon>
        <taxon>Actinomycetes</taxon>
        <taxon>Geodermatophilales</taxon>
        <taxon>Geodermatophilaceae</taxon>
        <taxon>Blastococcus</taxon>
    </lineage>
</organism>
<comment type="caution">
    <text evidence="2">The sequence shown here is derived from an EMBL/GenBank/DDBJ whole genome shotgun (WGS) entry which is preliminary data.</text>
</comment>
<gene>
    <name evidence="2" type="ORF">ACFSHS_04410</name>
</gene>
<name>A0ABW4X5X1_9ACTN</name>
<keyword evidence="1" id="KW-0472">Membrane</keyword>
<feature type="transmembrane region" description="Helical" evidence="1">
    <location>
        <begin position="68"/>
        <end position="88"/>
    </location>
</feature>
<evidence type="ECO:0000313" key="3">
    <source>
        <dbReference type="Proteomes" id="UP001597402"/>
    </source>
</evidence>
<dbReference type="Pfam" id="PF14329">
    <property type="entry name" value="DUF4386"/>
    <property type="match status" value="1"/>
</dbReference>
<feature type="transmembrane region" description="Helical" evidence="1">
    <location>
        <begin position="175"/>
        <end position="196"/>
    </location>
</feature>
<evidence type="ECO:0000313" key="2">
    <source>
        <dbReference type="EMBL" id="MFD2090810.1"/>
    </source>
</evidence>
<accession>A0ABW4X5X1</accession>
<keyword evidence="1" id="KW-1133">Transmembrane helix</keyword>
<protein>
    <submittedName>
        <fullName evidence="2">DUF4386 family protein</fullName>
    </submittedName>
</protein>
<feature type="transmembrane region" description="Helical" evidence="1">
    <location>
        <begin position="146"/>
        <end position="168"/>
    </location>
</feature>
<reference evidence="3" key="1">
    <citation type="journal article" date="2019" name="Int. J. Syst. Evol. Microbiol.">
        <title>The Global Catalogue of Microorganisms (GCM) 10K type strain sequencing project: providing services to taxonomists for standard genome sequencing and annotation.</title>
        <authorList>
            <consortium name="The Broad Institute Genomics Platform"/>
            <consortium name="The Broad Institute Genome Sequencing Center for Infectious Disease"/>
            <person name="Wu L."/>
            <person name="Ma J."/>
        </authorList>
    </citation>
    <scope>NUCLEOTIDE SEQUENCE [LARGE SCALE GENOMIC DNA]</scope>
    <source>
        <strain evidence="3">JCM 3338</strain>
    </source>
</reference>
<dbReference type="RefSeq" id="WP_376872261.1">
    <property type="nucleotide sequence ID" value="NZ_JBHUHP010000003.1"/>
</dbReference>